<sequence>MCFQYIPVISTQHSNITRRRQRNLTNLRPIVTSSTETILFTVGLWNCQTAVNKADFISTFSTHSTLSILGLTETRIRPEDSATSAALSNNFSFSHTPRHTGRGGVTAPIKFHVVVIYRPPGQLGTFLDEMDGLLSPLQEDGSPLLVFDAVCPLSSSPAWAKPLVIRGPNSAERKWHKSKDPSDLSMYQSLLSSFSAQVHTAKSSYFHNKINNAPDTHNLFKTFNSLLCPRTPPPTTSITADDFTTFFTDKTTTISSQFSTPHVQELIQTTSTANTPLFSFCPLSEAEVSKLLFSSHPTTCPLDPIPSHFLQAISPVLLPPLTHIINTCLLTGTFPTAFKQARVSLFLEQNSSLDANQTGFRSGHSTETALLSVTEALQIAKADSRSSVLILLVLSAAFDTVNHQILMSTLSSLGITGIPLRWFESHLTDDPTVAARISGCLADISEWMKEHNLQLNLAKTKLLIFPATVTLQHDFTISLGTLKITPSSSARNLGVIFDDQLTFKDHIAKTARSCRFALHNIRKIRPFLTEQATQLLVQALVISRLDYCNALLANNEPKRAHVTPLFITLHWLPIAARIKFKTLMLAYRTTTGSTPPLTATNLHSLLNSEIRQ</sequence>
<name>A0ABQ8L861_LABRO</name>
<proteinExistence type="predicted"/>
<keyword evidence="2" id="KW-1185">Reference proteome</keyword>
<protein>
    <recommendedName>
        <fullName evidence="3">Reverse transcriptase domain-containing protein</fullName>
    </recommendedName>
</protein>
<accession>A0ABQ8L861</accession>
<evidence type="ECO:0000313" key="2">
    <source>
        <dbReference type="Proteomes" id="UP000830375"/>
    </source>
</evidence>
<gene>
    <name evidence="1" type="ORF">H4Q32_029686</name>
</gene>
<evidence type="ECO:0000313" key="1">
    <source>
        <dbReference type="EMBL" id="KAI2646929.1"/>
    </source>
</evidence>
<comment type="caution">
    <text evidence="1">The sequence shown here is derived from an EMBL/GenBank/DDBJ whole genome shotgun (WGS) entry which is preliminary data.</text>
</comment>
<evidence type="ECO:0008006" key="3">
    <source>
        <dbReference type="Google" id="ProtNLM"/>
    </source>
</evidence>
<dbReference type="EMBL" id="JACTAM010000730">
    <property type="protein sequence ID" value="KAI2646929.1"/>
    <property type="molecule type" value="Genomic_DNA"/>
</dbReference>
<organism evidence="1 2">
    <name type="scientific">Labeo rohita</name>
    <name type="common">Indian major carp</name>
    <name type="synonym">Cyprinus rohita</name>
    <dbReference type="NCBI Taxonomy" id="84645"/>
    <lineage>
        <taxon>Eukaryota</taxon>
        <taxon>Metazoa</taxon>
        <taxon>Chordata</taxon>
        <taxon>Craniata</taxon>
        <taxon>Vertebrata</taxon>
        <taxon>Euteleostomi</taxon>
        <taxon>Actinopterygii</taxon>
        <taxon>Neopterygii</taxon>
        <taxon>Teleostei</taxon>
        <taxon>Ostariophysi</taxon>
        <taxon>Cypriniformes</taxon>
        <taxon>Cyprinidae</taxon>
        <taxon>Labeoninae</taxon>
        <taxon>Labeonini</taxon>
        <taxon>Labeo</taxon>
    </lineage>
</organism>
<dbReference type="Proteomes" id="UP000830375">
    <property type="component" value="Unassembled WGS sequence"/>
</dbReference>
<dbReference type="PANTHER" id="PTHR33332">
    <property type="entry name" value="REVERSE TRANSCRIPTASE DOMAIN-CONTAINING PROTEIN"/>
    <property type="match status" value="1"/>
</dbReference>
<reference evidence="1 2" key="1">
    <citation type="submission" date="2022-01" db="EMBL/GenBank/DDBJ databases">
        <title>A high-quality chromosome-level genome assembly of rohu carp, Labeo rohita.</title>
        <authorList>
            <person name="Arick M.A. II"/>
            <person name="Hsu C.-Y."/>
            <person name="Magbanua Z."/>
            <person name="Pechanova O."/>
            <person name="Grover C."/>
            <person name="Miller E."/>
            <person name="Thrash A."/>
            <person name="Ezzel L."/>
            <person name="Alam S."/>
            <person name="Benzie J."/>
            <person name="Hamilton M."/>
            <person name="Karsi A."/>
            <person name="Lawrence M.L."/>
            <person name="Peterson D.G."/>
        </authorList>
    </citation>
    <scope>NUCLEOTIDE SEQUENCE [LARGE SCALE GENOMIC DNA]</scope>
    <source>
        <strain evidence="2">BAU-BD-2019</strain>
        <tissue evidence="1">Blood</tissue>
    </source>
</reference>